<dbReference type="RefSeq" id="WP_176231936.1">
    <property type="nucleotide sequence ID" value="NZ_BLSC01000163.1"/>
</dbReference>
<proteinExistence type="inferred from homology"/>
<dbReference type="Pfam" id="PF01061">
    <property type="entry name" value="ABC2_membrane"/>
    <property type="match status" value="1"/>
</dbReference>
<reference evidence="10 11" key="1">
    <citation type="journal article" date="2020" name="Front. Microbiol.">
        <title>Single-cell genomics of novel Actinobacteria with the Wood-Ljungdahl pathway discovered in a serpentinizing system.</title>
        <authorList>
            <person name="Merino N."/>
            <person name="Kawai M."/>
            <person name="Boyd E.S."/>
            <person name="Colman D.R."/>
            <person name="McGlynn S.E."/>
            <person name="Nealson K.H."/>
            <person name="Kurokawa K."/>
            <person name="Hongoh Y."/>
        </authorList>
    </citation>
    <scope>NUCLEOTIDE SEQUENCE [LARGE SCALE GENOMIC DNA]</scope>
    <source>
        <strain evidence="10 11">S44</strain>
    </source>
</reference>
<evidence type="ECO:0000256" key="5">
    <source>
        <dbReference type="ARBA" id="ARBA00022692"/>
    </source>
</evidence>
<sequence>VGNSALIRKIYFPREILPLSVVFSNLANFLLELLALFVFLLIRGYPFYLMLYLLPVVLVIELILVIGITLLAASLNVFFRDIQHLVGVLMMVWFFGTPIIYPLSMVPQEFHLLMILNPMTVLAILYRNIFYNVNYPDLLQFPSPVSISISVAISLFLFVLGYWLFKRLELRFAEEV</sequence>
<dbReference type="GO" id="GO:0140359">
    <property type="term" value="F:ABC-type transporter activity"/>
    <property type="evidence" value="ECO:0007669"/>
    <property type="project" value="InterPro"/>
</dbReference>
<keyword evidence="5 8" id="KW-0812">Transmembrane</keyword>
<protein>
    <submittedName>
        <fullName evidence="10">Lipopolysaccharide transport system permease protein</fullName>
    </submittedName>
</protein>
<feature type="transmembrane region" description="Helical" evidence="8">
    <location>
        <begin position="110"/>
        <end position="129"/>
    </location>
</feature>
<dbReference type="InterPro" id="IPR013525">
    <property type="entry name" value="ABC2_TM"/>
</dbReference>
<dbReference type="PANTHER" id="PTHR30413:SF8">
    <property type="entry name" value="TRANSPORT PERMEASE PROTEIN"/>
    <property type="match status" value="1"/>
</dbReference>
<feature type="transmembrane region" description="Helical" evidence="8">
    <location>
        <begin position="141"/>
        <end position="165"/>
    </location>
</feature>
<accession>A0A6V8PZ54</accession>
<evidence type="ECO:0000259" key="9">
    <source>
        <dbReference type="Pfam" id="PF01061"/>
    </source>
</evidence>
<name>A0A6V8PZ54_9ACTN</name>
<dbReference type="GO" id="GO:0015920">
    <property type="term" value="P:lipopolysaccharide transport"/>
    <property type="evidence" value="ECO:0007669"/>
    <property type="project" value="TreeGrafter"/>
</dbReference>
<gene>
    <name evidence="10" type="ORF">HKBW3S44_01465</name>
</gene>
<feature type="transmembrane region" description="Helical" evidence="8">
    <location>
        <begin position="16"/>
        <end position="42"/>
    </location>
</feature>
<dbReference type="EMBL" id="BLSC01000163">
    <property type="protein sequence ID" value="GFP37785.1"/>
    <property type="molecule type" value="Genomic_DNA"/>
</dbReference>
<comment type="subcellular location">
    <subcellularLocation>
        <location evidence="1">Cell inner membrane</location>
        <topology evidence="1">Multi-pass membrane protein</topology>
    </subcellularLocation>
</comment>
<organism evidence="10 11">
    <name type="scientific">Candidatus Hakubella thermalkaliphila</name>
    <dbReference type="NCBI Taxonomy" id="2754717"/>
    <lineage>
        <taxon>Bacteria</taxon>
        <taxon>Bacillati</taxon>
        <taxon>Actinomycetota</taxon>
        <taxon>Actinomycetota incertae sedis</taxon>
        <taxon>Candidatus Hakubellales</taxon>
        <taxon>Candidatus Hakubellaceae</taxon>
        <taxon>Candidatus Hakubella</taxon>
    </lineage>
</organism>
<evidence type="ECO:0000256" key="8">
    <source>
        <dbReference type="SAM" id="Phobius"/>
    </source>
</evidence>
<evidence type="ECO:0000313" key="11">
    <source>
        <dbReference type="Proteomes" id="UP000561271"/>
    </source>
</evidence>
<feature type="transmembrane region" description="Helical" evidence="8">
    <location>
        <begin position="49"/>
        <end position="73"/>
    </location>
</feature>
<evidence type="ECO:0000256" key="6">
    <source>
        <dbReference type="ARBA" id="ARBA00022989"/>
    </source>
</evidence>
<dbReference type="GO" id="GO:0005886">
    <property type="term" value="C:plasma membrane"/>
    <property type="evidence" value="ECO:0007669"/>
    <property type="project" value="UniProtKB-SubCell"/>
</dbReference>
<evidence type="ECO:0000256" key="1">
    <source>
        <dbReference type="ARBA" id="ARBA00004429"/>
    </source>
</evidence>
<keyword evidence="6 8" id="KW-1133">Transmembrane helix</keyword>
<dbReference type="AlphaFoldDB" id="A0A6V8PZ54"/>
<keyword evidence="4" id="KW-1003">Cell membrane</keyword>
<evidence type="ECO:0000256" key="7">
    <source>
        <dbReference type="ARBA" id="ARBA00023136"/>
    </source>
</evidence>
<evidence type="ECO:0000256" key="4">
    <source>
        <dbReference type="ARBA" id="ARBA00022475"/>
    </source>
</evidence>
<feature type="domain" description="ABC-2 type transporter transmembrane" evidence="9">
    <location>
        <begin position="5"/>
        <end position="131"/>
    </location>
</feature>
<comment type="similarity">
    <text evidence="2">Belongs to the ABC-2 integral membrane protein family.</text>
</comment>
<evidence type="ECO:0000256" key="2">
    <source>
        <dbReference type="ARBA" id="ARBA00007783"/>
    </source>
</evidence>
<keyword evidence="7 8" id="KW-0472">Membrane</keyword>
<evidence type="ECO:0000313" key="10">
    <source>
        <dbReference type="EMBL" id="GFP37785.1"/>
    </source>
</evidence>
<feature type="transmembrane region" description="Helical" evidence="8">
    <location>
        <begin position="85"/>
        <end position="103"/>
    </location>
</feature>
<dbReference type="Proteomes" id="UP000561271">
    <property type="component" value="Unassembled WGS sequence"/>
</dbReference>
<evidence type="ECO:0000256" key="3">
    <source>
        <dbReference type="ARBA" id="ARBA00022448"/>
    </source>
</evidence>
<dbReference type="PANTHER" id="PTHR30413">
    <property type="entry name" value="INNER MEMBRANE TRANSPORT PERMEASE"/>
    <property type="match status" value="1"/>
</dbReference>
<keyword evidence="3" id="KW-0813">Transport</keyword>
<feature type="non-terminal residue" evidence="10">
    <location>
        <position position="1"/>
    </location>
</feature>
<comment type="caution">
    <text evidence="10">The sequence shown here is derived from an EMBL/GenBank/DDBJ whole genome shotgun (WGS) entry which is preliminary data.</text>
</comment>